<gene>
    <name evidence="2" type="ORF">M430DRAFT_107134</name>
</gene>
<dbReference type="InParanoid" id="A0A2T3AUW2"/>
<evidence type="ECO:0000259" key="1">
    <source>
        <dbReference type="PROSITE" id="PS50280"/>
    </source>
</evidence>
<dbReference type="FunCoup" id="A0A2T3AUW2">
    <property type="interactions" value="69"/>
</dbReference>
<dbReference type="RefSeq" id="XP_024718458.1">
    <property type="nucleotide sequence ID" value="XM_024861138.1"/>
</dbReference>
<sequence length="370" mass="42025">MEKHKDFTDWAISVGVKINGVAPHHFPGRGLGIIAEKELKAGSTIVSVPLTALRTAKTVPKRISDPIGPITVHGLLAADLAMDESNRLWKAVLPSPQDFQESMPLMWDPQLQDLLPEAARTLLENQKRKLSKDWAAVSKAFPLLTYDEYLYTWLITNTRTFYFLSPSRKAKHPSNRDDCMALNPFADYFNHTDDQGCEVTFGPNGYAITTDKPIKKGEEIYISYGNHSNDFLLAEYGFILEQNKWDEICLDSYILPLLSETQKKTLKDAGFLGKYVLDKETVCYRTQVALRLLCLPLKDWRRFLNGHDDGKDQSAVDQLLLKILQPYSKTVEETIKSLAVLDCGLASQRETLSRRWRQIHLILRSAIARI</sequence>
<accession>A0A2T3AUW2</accession>
<dbReference type="InterPro" id="IPR050600">
    <property type="entry name" value="SETD3_SETD6_MTase"/>
</dbReference>
<evidence type="ECO:0000313" key="2">
    <source>
        <dbReference type="EMBL" id="PSS12460.1"/>
    </source>
</evidence>
<dbReference type="InterPro" id="IPR044429">
    <property type="entry name" value="SETD4_SET"/>
</dbReference>
<proteinExistence type="predicted"/>
<dbReference type="Pfam" id="PF00856">
    <property type="entry name" value="SET"/>
    <property type="match status" value="1"/>
</dbReference>
<dbReference type="PROSITE" id="PS50280">
    <property type="entry name" value="SET"/>
    <property type="match status" value="1"/>
</dbReference>
<dbReference type="EMBL" id="KZ679015">
    <property type="protein sequence ID" value="PSS12460.1"/>
    <property type="molecule type" value="Genomic_DNA"/>
</dbReference>
<dbReference type="OrthoDB" id="341421at2759"/>
<reference evidence="2 3" key="1">
    <citation type="journal article" date="2018" name="New Phytol.">
        <title>Comparative genomics and transcriptomics depict ericoid mycorrhizal fungi as versatile saprotrophs and plant mutualists.</title>
        <authorList>
            <person name="Martino E."/>
            <person name="Morin E."/>
            <person name="Grelet G.A."/>
            <person name="Kuo A."/>
            <person name="Kohler A."/>
            <person name="Daghino S."/>
            <person name="Barry K.W."/>
            <person name="Cichocki N."/>
            <person name="Clum A."/>
            <person name="Dockter R.B."/>
            <person name="Hainaut M."/>
            <person name="Kuo R.C."/>
            <person name="LaButti K."/>
            <person name="Lindahl B.D."/>
            <person name="Lindquist E.A."/>
            <person name="Lipzen A."/>
            <person name="Khouja H.R."/>
            <person name="Magnuson J."/>
            <person name="Murat C."/>
            <person name="Ohm R.A."/>
            <person name="Singer S.W."/>
            <person name="Spatafora J.W."/>
            <person name="Wang M."/>
            <person name="Veneault-Fourrey C."/>
            <person name="Henrissat B."/>
            <person name="Grigoriev I.V."/>
            <person name="Martin F.M."/>
            <person name="Perotto S."/>
        </authorList>
    </citation>
    <scope>NUCLEOTIDE SEQUENCE [LARGE SCALE GENOMIC DNA]</scope>
    <source>
        <strain evidence="2 3">ATCC 22711</strain>
    </source>
</reference>
<dbReference type="InterPro" id="IPR001214">
    <property type="entry name" value="SET_dom"/>
</dbReference>
<keyword evidence="3" id="KW-1185">Reference proteome</keyword>
<organism evidence="2 3">
    <name type="scientific">Amorphotheca resinae ATCC 22711</name>
    <dbReference type="NCBI Taxonomy" id="857342"/>
    <lineage>
        <taxon>Eukaryota</taxon>
        <taxon>Fungi</taxon>
        <taxon>Dikarya</taxon>
        <taxon>Ascomycota</taxon>
        <taxon>Pezizomycotina</taxon>
        <taxon>Leotiomycetes</taxon>
        <taxon>Helotiales</taxon>
        <taxon>Amorphothecaceae</taxon>
        <taxon>Amorphotheca</taxon>
    </lineage>
</organism>
<dbReference type="PANTHER" id="PTHR13271:SF137">
    <property type="entry name" value="SET DOMAIN-CONTAINING PROTEIN"/>
    <property type="match status" value="1"/>
</dbReference>
<dbReference type="Proteomes" id="UP000241818">
    <property type="component" value="Unassembled WGS sequence"/>
</dbReference>
<evidence type="ECO:0000313" key="3">
    <source>
        <dbReference type="Proteomes" id="UP000241818"/>
    </source>
</evidence>
<dbReference type="AlphaFoldDB" id="A0A2T3AUW2"/>
<dbReference type="SUPFAM" id="SSF82199">
    <property type="entry name" value="SET domain"/>
    <property type="match status" value="1"/>
</dbReference>
<feature type="domain" description="SET" evidence="1">
    <location>
        <begin position="14"/>
        <end position="225"/>
    </location>
</feature>
<dbReference type="CDD" id="cd19177">
    <property type="entry name" value="SET_SETD4"/>
    <property type="match status" value="1"/>
</dbReference>
<dbReference type="PANTHER" id="PTHR13271">
    <property type="entry name" value="UNCHARACTERIZED PUTATIVE METHYLTRANSFERASE"/>
    <property type="match status" value="1"/>
</dbReference>
<dbReference type="InterPro" id="IPR046341">
    <property type="entry name" value="SET_dom_sf"/>
</dbReference>
<dbReference type="STRING" id="857342.A0A2T3AUW2"/>
<name>A0A2T3AUW2_AMORE</name>
<dbReference type="Gene3D" id="3.90.1410.10">
    <property type="entry name" value="set domain protein methyltransferase, domain 1"/>
    <property type="match status" value="1"/>
</dbReference>
<dbReference type="GeneID" id="36569219"/>
<dbReference type="GO" id="GO:0016279">
    <property type="term" value="F:protein-lysine N-methyltransferase activity"/>
    <property type="evidence" value="ECO:0007669"/>
    <property type="project" value="InterPro"/>
</dbReference>
<protein>
    <recommendedName>
        <fullName evidence="1">SET domain-containing protein</fullName>
    </recommendedName>
</protein>